<keyword evidence="1" id="KW-1185">Reference proteome</keyword>
<dbReference type="OrthoDB" id="6484170at2759"/>
<dbReference type="Proteomes" id="UP000504618">
    <property type="component" value="Unplaced"/>
</dbReference>
<dbReference type="GeneID" id="112461869"/>
<evidence type="ECO:0000313" key="2">
    <source>
        <dbReference type="RefSeq" id="XP_024883044.1"/>
    </source>
</evidence>
<organism evidence="1 2">
    <name type="scientific">Temnothorax curvispinosus</name>
    <dbReference type="NCBI Taxonomy" id="300111"/>
    <lineage>
        <taxon>Eukaryota</taxon>
        <taxon>Metazoa</taxon>
        <taxon>Ecdysozoa</taxon>
        <taxon>Arthropoda</taxon>
        <taxon>Hexapoda</taxon>
        <taxon>Insecta</taxon>
        <taxon>Pterygota</taxon>
        <taxon>Neoptera</taxon>
        <taxon>Endopterygota</taxon>
        <taxon>Hymenoptera</taxon>
        <taxon>Apocrita</taxon>
        <taxon>Aculeata</taxon>
        <taxon>Formicoidea</taxon>
        <taxon>Formicidae</taxon>
        <taxon>Myrmicinae</taxon>
        <taxon>Temnothorax</taxon>
    </lineage>
</organism>
<proteinExistence type="predicted"/>
<accession>A0A6J1QKT6</accession>
<dbReference type="AlphaFoldDB" id="A0A6J1QKT6"/>
<dbReference type="RefSeq" id="XP_024883044.1">
    <property type="nucleotide sequence ID" value="XM_025027276.1"/>
</dbReference>
<protein>
    <submittedName>
        <fullName evidence="2">Apolipophorins-like</fullName>
    </submittedName>
</protein>
<name>A0A6J1QKT6_9HYME</name>
<sequence>MFAGGQERYIEKKVKYLEQRLDLELGTFKLTDAYEEAINYPFRPGAVKAVVSVLATPYKKSPLPISLQQLRIIIGQKVYRDLGLTYYHVYFTNDIQVSGKAQKSIVGYDIDRVYVFGDNKKKPLSGNTELRNNMVLPTVDMCANFAIASGGAAFNSSNLVDAKPNQKRQFSQVTARKIVEDLTSVEIEQDCVCNQFHGIKQPRCKIVGRKEKEQLARHTKEGVKG</sequence>
<reference evidence="2" key="1">
    <citation type="submission" date="2025-08" db="UniProtKB">
        <authorList>
            <consortium name="RefSeq"/>
        </authorList>
    </citation>
    <scope>IDENTIFICATION</scope>
    <source>
        <tissue evidence="2">Whole body</tissue>
    </source>
</reference>
<evidence type="ECO:0000313" key="1">
    <source>
        <dbReference type="Proteomes" id="UP000504618"/>
    </source>
</evidence>
<gene>
    <name evidence="2" type="primary">LOC112461869</name>
</gene>